<dbReference type="RefSeq" id="YP_010776670.1">
    <property type="nucleotide sequence ID" value="NC_075034.1"/>
</dbReference>
<evidence type="ECO:0000313" key="1">
    <source>
        <dbReference type="EMBL" id="ANB50919.1"/>
    </source>
</evidence>
<name>A0A167RNI6_9VIRU</name>
<organism evidence="1 2">
    <name type="scientific">Powai lake megavirus</name>
    <dbReference type="NCBI Taxonomy" id="1842663"/>
    <lineage>
        <taxon>Viruses</taxon>
        <taxon>Varidnaviria</taxon>
        <taxon>Bamfordvirae</taxon>
        <taxon>Nucleocytoviricota</taxon>
        <taxon>Megaviricetes</taxon>
        <taxon>Imitervirales</taxon>
        <taxon>Mimiviridae</taxon>
        <taxon>Megamimivirinae</taxon>
        <taxon>Megavirus</taxon>
        <taxon>Megavirus powaiense</taxon>
    </lineage>
</organism>
<reference evidence="1 2" key="1">
    <citation type="journal article" date="2016" name="Genome Announc.">
        <title>Complete Genome Sequence of a New Megavirus Family Member Isolated from an Inland Water Lake for the First Time in India.</title>
        <authorList>
            <person name="Chatterjee A."/>
            <person name="Ali F."/>
            <person name="Bange D."/>
            <person name="Kondabagil K."/>
        </authorList>
    </citation>
    <scope>NUCLEOTIDE SEQUENCE [LARGE SCALE GENOMIC DNA]</scope>
    <source>
        <strain evidence="1">1</strain>
    </source>
</reference>
<dbReference type="Pfam" id="PF19186">
    <property type="entry name" value="DUF5868"/>
    <property type="match status" value="1"/>
</dbReference>
<accession>A0A167RNI6</accession>
<dbReference type="EMBL" id="KU877344">
    <property type="protein sequence ID" value="ANB50919.1"/>
    <property type="molecule type" value="Genomic_DNA"/>
</dbReference>
<keyword evidence="2" id="KW-1185">Reference proteome</keyword>
<protein>
    <submittedName>
        <fullName evidence="1">Uncharacterized protein</fullName>
    </submittedName>
</protein>
<sequence length="208" mass="25263">MTFVQNNYLRIGLKEKKLKIYLKDIFEYIYQAYELDVEKMQYLYEHIESNNNDTYYFENNSMNDSEYVYRKKIIDLDNLLQPNRELFNESSNVLIQEINTYLLTHSEHDLIIKDFTKILLINNTGPDERKTKLYHMDQKLHFWPEYMMEDKITFHDLIIAAYKIKSHKFETWFEMFNDISEVCVDNHLNPFIKAKKQLTIVLKFDHGS</sequence>
<dbReference type="KEGG" id="vg:80513281"/>
<dbReference type="GeneID" id="80513281"/>
<dbReference type="InterPro" id="IPR043840">
    <property type="entry name" value="DUF5868"/>
</dbReference>
<dbReference type="Proteomes" id="UP000241365">
    <property type="component" value="Segment"/>
</dbReference>
<proteinExistence type="predicted"/>
<evidence type="ECO:0000313" key="2">
    <source>
        <dbReference type="Proteomes" id="UP000241365"/>
    </source>
</evidence>